<dbReference type="Proteomes" id="UP000001823">
    <property type="component" value="Chromosome"/>
</dbReference>
<protein>
    <submittedName>
        <fullName evidence="2">Membrane protein</fullName>
    </submittedName>
</protein>
<feature type="transmembrane region" description="Helical" evidence="1">
    <location>
        <begin position="145"/>
        <end position="164"/>
    </location>
</feature>
<evidence type="ECO:0000256" key="1">
    <source>
        <dbReference type="SAM" id="Phobius"/>
    </source>
</evidence>
<keyword evidence="1" id="KW-1133">Transmembrane helix</keyword>
<feature type="transmembrane region" description="Helical" evidence="1">
    <location>
        <begin position="325"/>
        <end position="346"/>
    </location>
</feature>
<feature type="transmembrane region" description="Helical" evidence="1">
    <location>
        <begin position="184"/>
        <end position="207"/>
    </location>
</feature>
<dbReference type="KEGG" id="cpf:CPF_2884"/>
<evidence type="ECO:0000313" key="3">
    <source>
        <dbReference type="Proteomes" id="UP000001823"/>
    </source>
</evidence>
<feature type="transmembrane region" description="Helical" evidence="1">
    <location>
        <begin position="88"/>
        <end position="109"/>
    </location>
</feature>
<dbReference type="HOGENOM" id="CLU_043930_0_0_9"/>
<feature type="transmembrane region" description="Helical" evidence="1">
    <location>
        <begin position="299"/>
        <end position="319"/>
    </location>
</feature>
<dbReference type="Gene3D" id="1.20.1740.10">
    <property type="entry name" value="Amino acid/polyamine transporter I"/>
    <property type="match status" value="1"/>
</dbReference>
<dbReference type="GO" id="GO:0016020">
    <property type="term" value="C:membrane"/>
    <property type="evidence" value="ECO:0007669"/>
    <property type="project" value="InterPro"/>
</dbReference>
<dbReference type="EMBL" id="CP000246">
    <property type="protein sequence ID" value="ABG83771.1"/>
    <property type="molecule type" value="Genomic_DNA"/>
</dbReference>
<keyword evidence="3" id="KW-1185">Reference proteome</keyword>
<evidence type="ECO:0000313" key="2">
    <source>
        <dbReference type="EMBL" id="ABG83771.1"/>
    </source>
</evidence>
<keyword evidence="1" id="KW-0812">Transmembrane</keyword>
<dbReference type="RefSeq" id="WP_003456735.1">
    <property type="nucleotide sequence ID" value="NC_008261.1"/>
</dbReference>
<feature type="transmembrane region" description="Helical" evidence="1">
    <location>
        <begin position="219"/>
        <end position="240"/>
    </location>
</feature>
<accession>A0A0H2YS21</accession>
<dbReference type="InterPro" id="IPR004761">
    <property type="entry name" value="Spore_GerAB"/>
</dbReference>
<dbReference type="PaxDb" id="195103-CPF_2884"/>
<keyword evidence="1" id="KW-0472">Membrane</keyword>
<gene>
    <name evidence="2" type="ordered locus">CPF_2884</name>
</gene>
<dbReference type="STRING" id="195103.CPF_2884"/>
<dbReference type="AlphaFoldDB" id="A0A0H2YS21"/>
<reference evidence="2 3" key="1">
    <citation type="journal article" date="2006" name="Genome Res.">
        <title>Skewed genomic variability in strains of the toxigenic bacterial pathogen, Clostridium perfringens.</title>
        <authorList>
            <person name="Myers G.S."/>
            <person name="Rasko D.A."/>
            <person name="Cheung J.K."/>
            <person name="Ravel J."/>
            <person name="Seshadri R."/>
            <person name="Deboy R.T."/>
            <person name="Ren Q."/>
            <person name="Varga J."/>
            <person name="Awad M.M."/>
            <person name="Brinkac L.M."/>
            <person name="Daugherty S.C."/>
            <person name="Haft D.H."/>
            <person name="Dodson R.J."/>
            <person name="Madupu R."/>
            <person name="Nelson W.C."/>
            <person name="Rosovitz M.J."/>
            <person name="Sullivan S.A."/>
            <person name="Khouri H."/>
            <person name="Dimitrov G.I."/>
            <person name="Watkins K.L."/>
            <person name="Mulligan S."/>
            <person name="Benton J."/>
            <person name="Radune D."/>
            <person name="Fisher D.J."/>
            <person name="Atkins H.S."/>
            <person name="Hiscox T."/>
            <person name="Jost B.H."/>
            <person name="Billington S.J."/>
            <person name="Songer J.G."/>
            <person name="McClane B.A."/>
            <person name="Titball R.W."/>
            <person name="Rood J.I."/>
            <person name="Melville S.B."/>
            <person name="Paulsen I.T."/>
        </authorList>
    </citation>
    <scope>NUCLEOTIDE SEQUENCE [LARGE SCALE GENOMIC DNA]</scope>
    <source>
        <strain evidence="3">ATCC 13124 / DSM 756 / JCM 1290 / NCIMB 6125 / NCTC 8237 / S 107 / Type A</strain>
    </source>
</reference>
<dbReference type="InterPro" id="IPR038728">
    <property type="entry name" value="YkvI-like"/>
</dbReference>
<organism evidence="2 3">
    <name type="scientific">Clostridium perfringens (strain ATCC 13124 / DSM 756 / JCM 1290 / NCIMB 6125 / NCTC 8237 / Type A)</name>
    <dbReference type="NCBI Taxonomy" id="195103"/>
    <lineage>
        <taxon>Bacteria</taxon>
        <taxon>Bacillati</taxon>
        <taxon>Bacillota</taxon>
        <taxon>Clostridia</taxon>
        <taxon>Eubacteriales</taxon>
        <taxon>Clostridiaceae</taxon>
        <taxon>Clostridium</taxon>
    </lineage>
</organism>
<dbReference type="PANTHER" id="PTHR37814:SF1">
    <property type="entry name" value="MEMBRANE PROTEIN"/>
    <property type="match status" value="1"/>
</dbReference>
<dbReference type="GO" id="GO:0009847">
    <property type="term" value="P:spore germination"/>
    <property type="evidence" value="ECO:0007669"/>
    <property type="project" value="InterPro"/>
</dbReference>
<dbReference type="PANTHER" id="PTHR37814">
    <property type="entry name" value="CONSERVED MEMBRANE PROTEIN"/>
    <property type="match status" value="1"/>
</dbReference>
<dbReference type="eggNOG" id="COG3949">
    <property type="taxonomic scope" value="Bacteria"/>
</dbReference>
<sequence length="352" mass="38970">MKSIIKVFQVAFVFIGTIVGAGLASGKEITNFFTVYGYKSFFTIIMTGLFYIFLCNIISRISIKHSLNSYSEVINTVSPNILGKLTGIITTFYLISSASIILAGSGALLNQYFGIPKIIGSIFMAIIASLILMRETDGLVEINSIIVPSLIIVTTTLMILYVAFANDPITIDSLVSSTPKLSKGVFTSGILYCGYNILCCCGVIVPLSNEVKSKKIMTWGIILGSVLLTIICIFINSMLMVNQPQIFQYEIPLLYIADRFGKPIQIMLLIIILAEMFSTEVSDVYSISKTLTKSFKIKYKHAIFAVLIVALPISLIGFSNLISTLYPMFGVLSLVFIVQCIYFYFFKLKKQR</sequence>
<proteinExistence type="predicted"/>
<dbReference type="Pfam" id="PF03845">
    <property type="entry name" value="Spore_permease"/>
    <property type="match status" value="1"/>
</dbReference>
<feature type="transmembrane region" description="Helical" evidence="1">
    <location>
        <begin position="115"/>
        <end position="133"/>
    </location>
</feature>
<name>A0A0H2YS21_CLOP1</name>
<feature type="transmembrane region" description="Helical" evidence="1">
    <location>
        <begin position="36"/>
        <end position="58"/>
    </location>
</feature>
<feature type="transmembrane region" description="Helical" evidence="1">
    <location>
        <begin position="260"/>
        <end position="278"/>
    </location>
</feature>